<dbReference type="Gramene" id="LPERR07G00870.4">
    <property type="protein sequence ID" value="LPERR07G00870.4"/>
    <property type="gene ID" value="LPERR07G00870"/>
</dbReference>
<name>A0A0D9WUU2_9ORYZ</name>
<proteinExistence type="predicted"/>
<evidence type="ECO:0000313" key="1">
    <source>
        <dbReference type="EnsemblPlants" id="LPERR07G00870.4"/>
    </source>
</evidence>
<keyword evidence="2" id="KW-1185">Reference proteome</keyword>
<dbReference type="Proteomes" id="UP000032180">
    <property type="component" value="Chromosome 7"/>
</dbReference>
<reference evidence="1" key="3">
    <citation type="submission" date="2015-04" db="UniProtKB">
        <authorList>
            <consortium name="EnsemblPlants"/>
        </authorList>
    </citation>
    <scope>IDENTIFICATION</scope>
</reference>
<organism evidence="1 2">
    <name type="scientific">Leersia perrieri</name>
    <dbReference type="NCBI Taxonomy" id="77586"/>
    <lineage>
        <taxon>Eukaryota</taxon>
        <taxon>Viridiplantae</taxon>
        <taxon>Streptophyta</taxon>
        <taxon>Embryophyta</taxon>
        <taxon>Tracheophyta</taxon>
        <taxon>Spermatophyta</taxon>
        <taxon>Magnoliopsida</taxon>
        <taxon>Liliopsida</taxon>
        <taxon>Poales</taxon>
        <taxon>Poaceae</taxon>
        <taxon>BOP clade</taxon>
        <taxon>Oryzoideae</taxon>
        <taxon>Oryzeae</taxon>
        <taxon>Oryzinae</taxon>
        <taxon>Leersia</taxon>
    </lineage>
</organism>
<reference evidence="2" key="2">
    <citation type="submission" date="2013-12" db="EMBL/GenBank/DDBJ databases">
        <authorList>
            <person name="Yu Y."/>
            <person name="Lee S."/>
            <person name="de Baynast K."/>
            <person name="Wissotski M."/>
            <person name="Liu L."/>
            <person name="Talag J."/>
            <person name="Goicoechea J."/>
            <person name="Angelova A."/>
            <person name="Jetty R."/>
            <person name="Kudrna D."/>
            <person name="Golser W."/>
            <person name="Rivera L."/>
            <person name="Zhang J."/>
            <person name="Wing R."/>
        </authorList>
    </citation>
    <scope>NUCLEOTIDE SEQUENCE</scope>
</reference>
<sequence length="12" mass="1609">MFLFLLPYMMFR</sequence>
<reference evidence="1 2" key="1">
    <citation type="submission" date="2012-08" db="EMBL/GenBank/DDBJ databases">
        <title>Oryza genome evolution.</title>
        <authorList>
            <person name="Wing R.A."/>
        </authorList>
    </citation>
    <scope>NUCLEOTIDE SEQUENCE</scope>
</reference>
<evidence type="ECO:0000313" key="2">
    <source>
        <dbReference type="Proteomes" id="UP000032180"/>
    </source>
</evidence>
<accession>A0A0D9WUU2</accession>
<dbReference type="EnsemblPlants" id="LPERR07G00870.4">
    <property type="protein sequence ID" value="LPERR07G00870.4"/>
    <property type="gene ID" value="LPERR07G00870"/>
</dbReference>
<protein>
    <submittedName>
        <fullName evidence="1">Uncharacterized protein</fullName>
    </submittedName>
</protein>
<dbReference type="HOGENOM" id="CLU_3436891_0_0_1"/>